<name>A0ACC0DMB8_9PEZI</name>
<comment type="caution">
    <text evidence="1">The sequence shown here is derived from an EMBL/GenBank/DDBJ whole genome shotgun (WGS) entry which is preliminary data.</text>
</comment>
<proteinExistence type="predicted"/>
<sequence>MAHTVRDGLYEAHRALEALIEDPQRLDRARERFSKSPLYRSGVSQDSTQFHSPEPISEEQTQREKQEWQLITEHRASMPYNQLDAQCQEEEQRILKRTDNTTGAILVDKRRLPNAKVCKLARETVEKRWVEQGIWSDRWKDARVWKWKHEEPPELE</sequence>
<keyword evidence="2" id="KW-1185">Reference proteome</keyword>
<dbReference type="EMBL" id="MU394280">
    <property type="protein sequence ID" value="KAI6093924.1"/>
    <property type="molecule type" value="Genomic_DNA"/>
</dbReference>
<gene>
    <name evidence="1" type="ORF">F4821DRAFT_274258</name>
</gene>
<evidence type="ECO:0000313" key="1">
    <source>
        <dbReference type="EMBL" id="KAI6093924.1"/>
    </source>
</evidence>
<accession>A0ACC0DMB8</accession>
<dbReference type="Proteomes" id="UP001497680">
    <property type="component" value="Unassembled WGS sequence"/>
</dbReference>
<reference evidence="1 2" key="1">
    <citation type="journal article" date="2022" name="New Phytol.">
        <title>Ecological generalism drives hyperdiversity of secondary metabolite gene clusters in xylarialean endophytes.</title>
        <authorList>
            <person name="Franco M.E.E."/>
            <person name="Wisecaver J.H."/>
            <person name="Arnold A.E."/>
            <person name="Ju Y.M."/>
            <person name="Slot J.C."/>
            <person name="Ahrendt S."/>
            <person name="Moore L.P."/>
            <person name="Eastman K.E."/>
            <person name="Scott K."/>
            <person name="Konkel Z."/>
            <person name="Mondo S.J."/>
            <person name="Kuo A."/>
            <person name="Hayes R.D."/>
            <person name="Haridas S."/>
            <person name="Andreopoulos B."/>
            <person name="Riley R."/>
            <person name="LaButti K."/>
            <person name="Pangilinan J."/>
            <person name="Lipzen A."/>
            <person name="Amirebrahimi M."/>
            <person name="Yan J."/>
            <person name="Adam C."/>
            <person name="Keymanesh K."/>
            <person name="Ng V."/>
            <person name="Louie K."/>
            <person name="Northen T."/>
            <person name="Drula E."/>
            <person name="Henrissat B."/>
            <person name="Hsieh H.M."/>
            <person name="Youens-Clark K."/>
            <person name="Lutzoni F."/>
            <person name="Miadlikowska J."/>
            <person name="Eastwood D.C."/>
            <person name="Hamelin R.C."/>
            <person name="Grigoriev I.V."/>
            <person name="U'Ren J.M."/>
        </authorList>
    </citation>
    <scope>NUCLEOTIDE SEQUENCE [LARGE SCALE GENOMIC DNA]</scope>
    <source>
        <strain evidence="1 2">ER1909</strain>
    </source>
</reference>
<evidence type="ECO:0000313" key="2">
    <source>
        <dbReference type="Proteomes" id="UP001497680"/>
    </source>
</evidence>
<protein>
    <submittedName>
        <fullName evidence="1">Uncharacterized protein</fullName>
    </submittedName>
</protein>
<organism evidence="1 2">
    <name type="scientific">Hypoxylon rubiginosum</name>
    <dbReference type="NCBI Taxonomy" id="110542"/>
    <lineage>
        <taxon>Eukaryota</taxon>
        <taxon>Fungi</taxon>
        <taxon>Dikarya</taxon>
        <taxon>Ascomycota</taxon>
        <taxon>Pezizomycotina</taxon>
        <taxon>Sordariomycetes</taxon>
        <taxon>Xylariomycetidae</taxon>
        <taxon>Xylariales</taxon>
        <taxon>Hypoxylaceae</taxon>
        <taxon>Hypoxylon</taxon>
    </lineage>
</organism>